<dbReference type="EC" id="3.6.1.41" evidence="1"/>
<dbReference type="SUPFAM" id="SSF109604">
    <property type="entry name" value="HD-domain/PDEase-like"/>
    <property type="match status" value="1"/>
</dbReference>
<dbReference type="Proteomes" id="UP001596500">
    <property type="component" value="Unassembled WGS sequence"/>
</dbReference>
<proteinExistence type="predicted"/>
<protein>
    <recommendedName>
        <fullName evidence="1">bis(5'-nucleosyl)-tetraphosphatase (symmetrical)</fullName>
        <ecNumber evidence="1">3.6.1.41</ecNumber>
    </recommendedName>
</protein>
<dbReference type="PANTHER" id="PTHR35795">
    <property type="entry name" value="SLR1885 PROTEIN"/>
    <property type="match status" value="1"/>
</dbReference>
<reference evidence="9" key="1">
    <citation type="journal article" date="2019" name="Int. J. Syst. Evol. Microbiol.">
        <title>The Global Catalogue of Microorganisms (GCM) 10K type strain sequencing project: providing services to taxonomists for standard genome sequencing and annotation.</title>
        <authorList>
            <consortium name="The Broad Institute Genomics Platform"/>
            <consortium name="The Broad Institute Genome Sequencing Center for Infectious Disease"/>
            <person name="Wu L."/>
            <person name="Ma J."/>
        </authorList>
    </citation>
    <scope>NUCLEOTIDE SEQUENCE [LARGE SCALE GENOMIC DNA]</scope>
    <source>
        <strain evidence="9">CGMCC 1.12942</strain>
    </source>
</reference>
<dbReference type="InterPro" id="IPR051094">
    <property type="entry name" value="Diverse_Catalytic_Enzymes"/>
</dbReference>
<dbReference type="GO" id="GO:0008803">
    <property type="term" value="F:bis(5'-nucleosyl)-tetraphosphatase (symmetrical) activity"/>
    <property type="evidence" value="ECO:0007669"/>
    <property type="project" value="UniProtKB-EC"/>
</dbReference>
<organism evidence="8 9">
    <name type="scientific">Laceyella putida</name>
    <dbReference type="NCBI Taxonomy" id="110101"/>
    <lineage>
        <taxon>Bacteria</taxon>
        <taxon>Bacillati</taxon>
        <taxon>Bacillota</taxon>
        <taxon>Bacilli</taxon>
        <taxon>Bacillales</taxon>
        <taxon>Thermoactinomycetaceae</taxon>
        <taxon>Laceyella</taxon>
    </lineage>
</organism>
<evidence type="ECO:0000256" key="2">
    <source>
        <dbReference type="ARBA" id="ARBA00022723"/>
    </source>
</evidence>
<dbReference type="NCBIfam" id="TIGR00488">
    <property type="entry name" value="bis(5'-nucleosyl)-tetraphosphatase (symmetrical) YqeK"/>
    <property type="match status" value="1"/>
</dbReference>
<dbReference type="InterPro" id="IPR006674">
    <property type="entry name" value="HD_domain"/>
</dbReference>
<evidence type="ECO:0000259" key="7">
    <source>
        <dbReference type="SMART" id="SM00471"/>
    </source>
</evidence>
<keyword evidence="4 8" id="KW-0378">Hydrolase</keyword>
<evidence type="ECO:0000256" key="6">
    <source>
        <dbReference type="ARBA" id="ARBA00049417"/>
    </source>
</evidence>
<comment type="caution">
    <text evidence="8">The sequence shown here is derived from an EMBL/GenBank/DDBJ whole genome shotgun (WGS) entry which is preliminary data.</text>
</comment>
<dbReference type="Gene3D" id="1.10.3210.10">
    <property type="entry name" value="Hypothetical protein af1432"/>
    <property type="match status" value="1"/>
</dbReference>
<keyword evidence="3" id="KW-0547">Nucleotide-binding</keyword>
<dbReference type="PANTHER" id="PTHR35795:SF1">
    <property type="entry name" value="BIS(5'-NUCLEOSYL)-TETRAPHOSPHATASE, SYMMETRICAL"/>
    <property type="match status" value="1"/>
</dbReference>
<dbReference type="RefSeq" id="WP_379863943.1">
    <property type="nucleotide sequence ID" value="NZ_JBHTBW010000015.1"/>
</dbReference>
<evidence type="ECO:0000256" key="5">
    <source>
        <dbReference type="ARBA" id="ARBA00023004"/>
    </source>
</evidence>
<dbReference type="InterPro" id="IPR003607">
    <property type="entry name" value="HD/PDEase_dom"/>
</dbReference>
<sequence>MDLEILLQATKEQMPKSRWEHTLRVKETAVALATRLGMDPYPAVVASILHDYCKFWPDDTLSAKIQATDLPKDLLQYNKELWHGPVAAIVAREEFGILDQDILNAIQYHTSGRPHMSLLEKVIWLADYIEPGRRFPGVDEVRGLAMSNLDQAMIKALDNTILFLIQKGQKVYPLTLFTRNWLLDQVTQTELREESI</sequence>
<evidence type="ECO:0000256" key="1">
    <source>
        <dbReference type="ARBA" id="ARBA00012506"/>
    </source>
</evidence>
<dbReference type="InterPro" id="IPR005249">
    <property type="entry name" value="YqeK"/>
</dbReference>
<name>A0ABW2RI49_9BACL</name>
<evidence type="ECO:0000256" key="3">
    <source>
        <dbReference type="ARBA" id="ARBA00022741"/>
    </source>
</evidence>
<gene>
    <name evidence="8" type="primary">yqeK</name>
    <name evidence="8" type="ORF">ACFQNG_05830</name>
</gene>
<feature type="domain" description="HD/PDEase" evidence="7">
    <location>
        <begin position="14"/>
        <end position="141"/>
    </location>
</feature>
<comment type="catalytic activity">
    <reaction evidence="6">
        <text>P(1),P(4)-bis(5'-adenosyl) tetraphosphate + H2O = 2 ADP + 2 H(+)</text>
        <dbReference type="Rhea" id="RHEA:24252"/>
        <dbReference type="ChEBI" id="CHEBI:15377"/>
        <dbReference type="ChEBI" id="CHEBI:15378"/>
        <dbReference type="ChEBI" id="CHEBI:58141"/>
        <dbReference type="ChEBI" id="CHEBI:456216"/>
        <dbReference type="EC" id="3.6.1.41"/>
    </reaction>
</comment>
<accession>A0ABW2RI49</accession>
<dbReference type="Pfam" id="PF01966">
    <property type="entry name" value="HD"/>
    <property type="match status" value="1"/>
</dbReference>
<keyword evidence="2" id="KW-0479">Metal-binding</keyword>
<evidence type="ECO:0000313" key="9">
    <source>
        <dbReference type="Proteomes" id="UP001596500"/>
    </source>
</evidence>
<keyword evidence="9" id="KW-1185">Reference proteome</keyword>
<dbReference type="SMART" id="SM00471">
    <property type="entry name" value="HDc"/>
    <property type="match status" value="1"/>
</dbReference>
<dbReference type="EMBL" id="JBHTBW010000015">
    <property type="protein sequence ID" value="MFC7440665.1"/>
    <property type="molecule type" value="Genomic_DNA"/>
</dbReference>
<keyword evidence="5" id="KW-0408">Iron</keyword>
<evidence type="ECO:0000313" key="8">
    <source>
        <dbReference type="EMBL" id="MFC7440665.1"/>
    </source>
</evidence>
<dbReference type="CDD" id="cd00077">
    <property type="entry name" value="HDc"/>
    <property type="match status" value="1"/>
</dbReference>
<evidence type="ECO:0000256" key="4">
    <source>
        <dbReference type="ARBA" id="ARBA00022801"/>
    </source>
</evidence>